<dbReference type="GO" id="GO:0016168">
    <property type="term" value="F:chlorophyll binding"/>
    <property type="evidence" value="ECO:0007669"/>
    <property type="project" value="UniProtKB-KW"/>
</dbReference>
<accession>I2CR44</accession>
<dbReference type="Pfam" id="PF00504">
    <property type="entry name" value="Chloroa_b-bind"/>
    <property type="match status" value="1"/>
</dbReference>
<dbReference type="InterPro" id="IPR022796">
    <property type="entry name" value="Chloroa_b-bind"/>
</dbReference>
<keyword evidence="5" id="KW-0602">Photosynthesis</keyword>
<comment type="similarity">
    <text evidence="3">Belongs to the fucoxanthin chlorophyll protein family.</text>
</comment>
<feature type="binding site" evidence="7">
    <location>
        <position position="160"/>
    </location>
    <ligand>
        <name>chlorophyll b</name>
        <dbReference type="ChEBI" id="CHEBI:61721"/>
        <label>3</label>
    </ligand>
</feature>
<evidence type="ECO:0008006" key="9">
    <source>
        <dbReference type="Google" id="ProtNLM"/>
    </source>
</evidence>
<evidence type="ECO:0000256" key="2">
    <source>
        <dbReference type="ARBA" id="ARBA00004229"/>
    </source>
</evidence>
<comment type="function">
    <text evidence="1">The light-harvesting complex (LHC) functions as a light receptor, it captures and delivers excitation energy to photosystems with which it is closely associated. Energy is transferred from the carotenoid and chlorophyll C (or B) to chlorophyll A and the photosynthetic reaction centers where it is used to synthesize ATP and reducing power.</text>
</comment>
<feature type="binding site" evidence="7">
    <location>
        <position position="59"/>
    </location>
    <ligand>
        <name>chlorophyll a</name>
        <dbReference type="ChEBI" id="CHEBI:58416"/>
        <label>1</label>
    </ligand>
</feature>
<dbReference type="GO" id="GO:0009765">
    <property type="term" value="P:photosynthesis, light harvesting"/>
    <property type="evidence" value="ECO:0007669"/>
    <property type="project" value="InterPro"/>
</dbReference>
<evidence type="ECO:0000256" key="1">
    <source>
        <dbReference type="ARBA" id="ARBA00004022"/>
    </source>
</evidence>
<keyword evidence="6" id="KW-0934">Plastid</keyword>
<dbReference type="GO" id="GO:0016020">
    <property type="term" value="C:membrane"/>
    <property type="evidence" value="ECO:0007669"/>
    <property type="project" value="InterPro"/>
</dbReference>
<evidence type="ECO:0000256" key="6">
    <source>
        <dbReference type="ARBA" id="ARBA00022640"/>
    </source>
</evidence>
<name>I2CR44_NANGC</name>
<feature type="binding site" evidence="7">
    <location>
        <position position="164"/>
    </location>
    <ligand>
        <name>chlorophyll a</name>
        <dbReference type="ChEBI" id="CHEBI:58416"/>
        <label>1</label>
    </ligand>
</feature>
<evidence type="ECO:0000256" key="5">
    <source>
        <dbReference type="ARBA" id="ARBA00022531"/>
    </source>
</evidence>
<evidence type="ECO:0000313" key="8">
    <source>
        <dbReference type="EMBL" id="AFJ69377.1"/>
    </source>
</evidence>
<dbReference type="Gene3D" id="1.10.3460.10">
    <property type="entry name" value="Chlorophyll a/b binding protein domain"/>
    <property type="match status" value="1"/>
</dbReference>
<keyword evidence="4" id="KW-0150">Chloroplast</keyword>
<feature type="binding site" evidence="7">
    <location>
        <position position="161"/>
    </location>
    <ligand>
        <name>chlorophyll a</name>
        <dbReference type="ChEBI" id="CHEBI:58416"/>
        <label>1</label>
    </ligand>
</feature>
<dbReference type="EMBL" id="JU980314">
    <property type="protein sequence ID" value="AFJ69377.1"/>
    <property type="molecule type" value="mRNA"/>
</dbReference>
<evidence type="ECO:0000256" key="4">
    <source>
        <dbReference type="ARBA" id="ARBA00022528"/>
    </source>
</evidence>
<organism evidence="8">
    <name type="scientific">Nannochloropsis gaditana (strain CCMP526)</name>
    <name type="common">Green microalga</name>
    <name type="synonym">Microchloropsis gaditana</name>
    <dbReference type="NCBI Taxonomy" id="1093141"/>
    <lineage>
        <taxon>Eukaryota</taxon>
        <taxon>Sar</taxon>
        <taxon>Stramenopiles</taxon>
        <taxon>Ochrophyta</taxon>
        <taxon>Eustigmatophyceae</taxon>
        <taxon>Eustigmatales</taxon>
        <taxon>Monodopsidaceae</taxon>
        <taxon>Nannochloropsis</taxon>
    </lineage>
</organism>
<sequence length="197" mass="21144">MAPAPRVSSRSALRMGLEGQVGYDVETGGKPWDPLGFAGISERNNLGINPHIKWLQESEIKHGRTAMLAFLGVIVPGSLGVYVPTYPQEPDFTQAFYKALQNNPLGMAQIALAIAIIEGHYYAGDFWTGGGDREVGAFGFDPLGFSKGKSEAALKSMRLKELKNGRLAMIAMAAFASEKLIPGSVPLLHSAFPTLPI</sequence>
<reference evidence="8" key="1">
    <citation type="journal article" date="2012" name="Bioengineered">
        <title>Additional insights into the genome of the oleaginous model alga Nannochloropsis gaditana.</title>
        <authorList>
            <person name="Jinkerson R.E."/>
            <person name="Radakovits R."/>
            <person name="Posewitz M.C."/>
        </authorList>
    </citation>
    <scope>NUCLEOTIDE SEQUENCE</scope>
    <source>
        <strain evidence="8">CCMP526</strain>
    </source>
</reference>
<dbReference type="AlphaFoldDB" id="I2CR44"/>
<dbReference type="SUPFAM" id="SSF103511">
    <property type="entry name" value="Chlorophyll a-b binding protein"/>
    <property type="match status" value="1"/>
</dbReference>
<dbReference type="GO" id="GO:0009507">
    <property type="term" value="C:chloroplast"/>
    <property type="evidence" value="ECO:0007669"/>
    <property type="project" value="UniProtKB-SubCell"/>
</dbReference>
<keyword evidence="7" id="KW-0148">Chlorophyll</keyword>
<feature type="binding site" description="axial binding residue" evidence="7">
    <location>
        <position position="64"/>
    </location>
    <ligand>
        <name>chlorophyll b</name>
        <dbReference type="ChEBI" id="CHEBI:61721"/>
        <label>1</label>
    </ligand>
    <ligandPart>
        <name>Mg</name>
        <dbReference type="ChEBI" id="CHEBI:25107"/>
    </ligandPart>
</feature>
<proteinExistence type="evidence at transcript level"/>
<reference evidence="8" key="2">
    <citation type="journal article" date="2012" name="Nat. Commun.">
        <title>Draft genome sequence and genetic transformation of the oleaginous alga Nannochloropis gaditana.</title>
        <authorList>
            <person name="Radakovits R."/>
            <person name="Jinkerson R.E."/>
            <person name="Fuerstenberg S.I."/>
            <person name="Tae H."/>
            <person name="Settlage R.E."/>
            <person name="Boore J.L."/>
            <person name="Posewitz M.C."/>
        </authorList>
    </citation>
    <scope>NUCLEOTIDE SEQUENCE</scope>
    <source>
        <strain evidence="8">CCMP526</strain>
    </source>
</reference>
<dbReference type="PANTHER" id="PTHR21649">
    <property type="entry name" value="CHLOROPHYLL A/B BINDING PROTEIN"/>
    <property type="match status" value="1"/>
</dbReference>
<comment type="subcellular location">
    <subcellularLocation>
        <location evidence="2">Plastid</location>
        <location evidence="2">Chloroplast</location>
    </subcellularLocation>
</comment>
<protein>
    <recommendedName>
        <fullName evidence="9">Light-harvesting protein</fullName>
    </recommendedName>
</protein>
<feature type="binding site" evidence="7">
    <location>
        <position position="32"/>
    </location>
    <ligand>
        <name>chlorophyll a</name>
        <dbReference type="ChEBI" id="CHEBI:58416"/>
        <label>1</label>
    </ligand>
</feature>
<keyword evidence="7" id="KW-0157">Chromophore</keyword>
<dbReference type="InterPro" id="IPR001344">
    <property type="entry name" value="Chloro_AB-bd_pln"/>
</dbReference>
<feature type="binding site" evidence="7">
    <location>
        <position position="166"/>
    </location>
    <ligand>
        <name>chlorophyll a</name>
        <dbReference type="ChEBI" id="CHEBI:58416"/>
        <label>1</label>
    </ligand>
</feature>
<evidence type="ECO:0000256" key="7">
    <source>
        <dbReference type="PIRSR" id="PIRSR601344-1"/>
    </source>
</evidence>
<evidence type="ECO:0000256" key="3">
    <source>
        <dbReference type="ARBA" id="ARBA00005933"/>
    </source>
</evidence>
<feature type="binding site" evidence="7">
    <location>
        <position position="62"/>
    </location>
    <ligand>
        <name>chlorophyll a</name>
        <dbReference type="ChEBI" id="CHEBI:58416"/>
        <label>1</label>
    </ligand>
</feature>
<gene>
    <name evidence="8" type="ORF">NGATSA_3016900</name>
</gene>